<keyword evidence="6" id="KW-1185">Reference proteome</keyword>
<dbReference type="PANTHER" id="PTHR33392">
    <property type="entry name" value="POLYISOPRENYL-TEICHOIC ACID--PEPTIDOGLYCAN TEICHOIC ACID TRANSFERASE TAGU"/>
    <property type="match status" value="1"/>
</dbReference>
<feature type="region of interest" description="Disordered" evidence="2">
    <location>
        <begin position="364"/>
        <end position="441"/>
    </location>
</feature>
<gene>
    <name evidence="5" type="ORF">BBOMB_0150</name>
</gene>
<organism evidence="5 6">
    <name type="scientific">Bifidobacterium bombi DSM 19703</name>
    <dbReference type="NCBI Taxonomy" id="1341695"/>
    <lineage>
        <taxon>Bacteria</taxon>
        <taxon>Bacillati</taxon>
        <taxon>Actinomycetota</taxon>
        <taxon>Actinomycetes</taxon>
        <taxon>Bifidobacteriales</taxon>
        <taxon>Bifidobacteriaceae</taxon>
        <taxon>Bifidobacterium</taxon>
    </lineage>
</organism>
<feature type="domain" description="Cell envelope-related transcriptional attenuator" evidence="4">
    <location>
        <begin position="118"/>
        <end position="282"/>
    </location>
</feature>
<dbReference type="NCBIfam" id="TIGR00350">
    <property type="entry name" value="lytR_cpsA_psr"/>
    <property type="match status" value="1"/>
</dbReference>
<comment type="similarity">
    <text evidence="1">Belongs to the LytR/CpsA/Psr (LCP) family.</text>
</comment>
<evidence type="ECO:0000259" key="4">
    <source>
        <dbReference type="Pfam" id="PF03816"/>
    </source>
</evidence>
<dbReference type="Pfam" id="PF03816">
    <property type="entry name" value="LytR_cpsA_psr"/>
    <property type="match status" value="1"/>
</dbReference>
<dbReference type="Gene3D" id="3.40.630.190">
    <property type="entry name" value="LCP protein"/>
    <property type="match status" value="1"/>
</dbReference>
<feature type="transmembrane region" description="Helical" evidence="3">
    <location>
        <begin position="37"/>
        <end position="60"/>
    </location>
</feature>
<protein>
    <submittedName>
        <fullName evidence="5">Cell envelope-related transcriptional attenuator common domain protein</fullName>
    </submittedName>
</protein>
<evidence type="ECO:0000313" key="5">
    <source>
        <dbReference type="EMBL" id="KFF30836.1"/>
    </source>
</evidence>
<comment type="caution">
    <text evidence="5">The sequence shown here is derived from an EMBL/GenBank/DDBJ whole genome shotgun (WGS) entry which is preliminary data.</text>
</comment>
<dbReference type="AlphaFoldDB" id="A0A080N265"/>
<dbReference type="eggNOG" id="COG1316">
    <property type="taxonomic scope" value="Bacteria"/>
</dbReference>
<reference evidence="5 6" key="1">
    <citation type="journal article" date="2014" name="Appl. Environ. Microbiol.">
        <title>Genomic encyclopedia of type strains of the genus Bifidobacterium.</title>
        <authorList>
            <person name="Milani C."/>
            <person name="Lugli G.A."/>
            <person name="Duranti S."/>
            <person name="Turroni F."/>
            <person name="Bottacini F."/>
            <person name="Mangifesta M."/>
            <person name="Sanchez B."/>
            <person name="Viappiani A."/>
            <person name="Mancabelli L."/>
            <person name="Taminiau B."/>
            <person name="Delcenserie V."/>
            <person name="Barrangou R."/>
            <person name="Margolles A."/>
            <person name="van Sinderen D."/>
            <person name="Ventura M."/>
        </authorList>
    </citation>
    <scope>NUCLEOTIDE SEQUENCE [LARGE SCALE GENOMIC DNA]</scope>
    <source>
        <strain evidence="5 6">DSM 19703</strain>
    </source>
</reference>
<accession>A0A080N265</accession>
<evidence type="ECO:0000256" key="3">
    <source>
        <dbReference type="SAM" id="Phobius"/>
    </source>
</evidence>
<dbReference type="OrthoDB" id="9782542at2"/>
<proteinExistence type="inferred from homology"/>
<keyword evidence="3" id="KW-0472">Membrane</keyword>
<dbReference type="EMBL" id="ATLK01000001">
    <property type="protein sequence ID" value="KFF30836.1"/>
    <property type="molecule type" value="Genomic_DNA"/>
</dbReference>
<dbReference type="InterPro" id="IPR004474">
    <property type="entry name" value="LytR_CpsA_psr"/>
</dbReference>
<feature type="region of interest" description="Disordered" evidence="2">
    <location>
        <begin position="1"/>
        <end position="25"/>
    </location>
</feature>
<dbReference type="Proteomes" id="UP000028730">
    <property type="component" value="Unassembled WGS sequence"/>
</dbReference>
<dbReference type="PANTHER" id="PTHR33392:SF6">
    <property type="entry name" value="POLYISOPRENYL-TEICHOIC ACID--PEPTIDOGLYCAN TEICHOIC ACID TRANSFERASE TAGU"/>
    <property type="match status" value="1"/>
</dbReference>
<name>A0A080N265_9BIFI</name>
<evidence type="ECO:0000313" key="6">
    <source>
        <dbReference type="Proteomes" id="UP000028730"/>
    </source>
</evidence>
<evidence type="ECO:0000256" key="2">
    <source>
        <dbReference type="SAM" id="MobiDB-lite"/>
    </source>
</evidence>
<dbReference type="STRING" id="1341695.BBOMB_0150"/>
<keyword evidence="3" id="KW-1133">Transmembrane helix</keyword>
<keyword evidence="3" id="KW-0812">Transmembrane</keyword>
<sequence>MTSHSKKGTKLPNVNGWNQEKPRHSRGFRVQHRALKAISLIVVAALVFVTTAIGMSLYMLSRAPKSIRLIPQRQQKNVEIIDPNAGKPINLLVLGQDSRDGANQALGATSPDDGGEHNADTTMVVQISADRSYINIVSIPRDSLVDAPSCTTTHGTVPARYNVMFNSIFASGWQTGGDLASAASCTANAVNSLTGLDIQQFVVVDFNGLKNMIDAIGGVDLCIPVDIQDDYTSLDIKRGMNHMDGITATTYARMRHGTGTDGSDIMRTTRQQYLVKELISEALSKNLMTNNMQLYRLANSALESLTISEGMSKANVLAGLAMSLKNIHVDHVYTRTIPVVPAPSDPSSRVIWSTGATEVWKKLRNNEPLTDEQIGGAAKSAPESSQSNTDSGTQNSTPAAPSAPAAPAEPAPDPNTGLIKRADGTLIDPVTGGTVDPQDGSIRDANTGQYIGIANRYLMTTVCGVPAKNR</sequence>
<evidence type="ECO:0000256" key="1">
    <source>
        <dbReference type="ARBA" id="ARBA00006068"/>
    </source>
</evidence>
<dbReference type="InterPro" id="IPR050922">
    <property type="entry name" value="LytR/CpsA/Psr_CW_biosynth"/>
</dbReference>
<feature type="compositionally biased region" description="Polar residues" evidence="2">
    <location>
        <begin position="382"/>
        <end position="397"/>
    </location>
</feature>